<proteinExistence type="predicted"/>
<organism evidence="2 3">
    <name type="scientific">Deinococcus cellulosilyticus (strain DSM 18568 / NBRC 106333 / KACC 11606 / 5516J-15)</name>
    <dbReference type="NCBI Taxonomy" id="1223518"/>
    <lineage>
        <taxon>Bacteria</taxon>
        <taxon>Thermotogati</taxon>
        <taxon>Deinococcota</taxon>
        <taxon>Deinococci</taxon>
        <taxon>Deinococcales</taxon>
        <taxon>Deinococcaceae</taxon>
        <taxon>Deinococcus</taxon>
    </lineage>
</organism>
<reference evidence="2 3" key="1">
    <citation type="submission" date="2019-07" db="EMBL/GenBank/DDBJ databases">
        <title>Whole genome shotgun sequence of Deinococcus cellulosilyticus NBRC 106333.</title>
        <authorList>
            <person name="Hosoyama A."/>
            <person name="Uohara A."/>
            <person name="Ohji S."/>
            <person name="Ichikawa N."/>
        </authorList>
    </citation>
    <scope>NUCLEOTIDE SEQUENCE [LARGE SCALE GENOMIC DNA]</scope>
    <source>
        <strain evidence="2 3">NBRC 106333</strain>
    </source>
</reference>
<keyword evidence="3" id="KW-1185">Reference proteome</keyword>
<keyword evidence="1" id="KW-0472">Membrane</keyword>
<keyword evidence="1" id="KW-0812">Transmembrane</keyword>
<feature type="transmembrane region" description="Helical" evidence="1">
    <location>
        <begin position="21"/>
        <end position="42"/>
    </location>
</feature>
<evidence type="ECO:0000313" key="2">
    <source>
        <dbReference type="EMBL" id="GEM45607.1"/>
    </source>
</evidence>
<evidence type="ECO:0000256" key="1">
    <source>
        <dbReference type="SAM" id="Phobius"/>
    </source>
</evidence>
<comment type="caution">
    <text evidence="2">The sequence shown here is derived from an EMBL/GenBank/DDBJ whole genome shotgun (WGS) entry which is preliminary data.</text>
</comment>
<keyword evidence="1" id="KW-1133">Transmembrane helix</keyword>
<feature type="transmembrane region" description="Helical" evidence="1">
    <location>
        <begin position="54"/>
        <end position="71"/>
    </location>
</feature>
<dbReference type="AlphaFoldDB" id="A0A511MZJ8"/>
<dbReference type="Proteomes" id="UP000321306">
    <property type="component" value="Unassembled WGS sequence"/>
</dbReference>
<accession>A0A511MZJ8</accession>
<evidence type="ECO:0000313" key="3">
    <source>
        <dbReference type="Proteomes" id="UP000321306"/>
    </source>
</evidence>
<dbReference type="EMBL" id="BJXB01000004">
    <property type="protein sequence ID" value="GEM45607.1"/>
    <property type="molecule type" value="Genomic_DNA"/>
</dbReference>
<name>A0A511MZJ8_DEIC1</name>
<gene>
    <name evidence="2" type="ORF">DC3_12420</name>
</gene>
<dbReference type="RefSeq" id="WP_146883064.1">
    <property type="nucleotide sequence ID" value="NZ_BJXB01000004.1"/>
</dbReference>
<protein>
    <submittedName>
        <fullName evidence="2">Uncharacterized protein</fullName>
    </submittedName>
</protein>
<sequence length="80" mass="9034">MARRSAQRPRSPRKKTTPATLGHHMLFGAAALTLMLYLGSWFDDSTTRATLTHGIFDLIRSVVVFLLGYFFKDHSNPKPD</sequence>